<dbReference type="PANTHER" id="PTHR10889:SF1">
    <property type="entry name" value="DEOXYRIBOSE-PHOSPHATE ALDOLASE"/>
    <property type="match status" value="1"/>
</dbReference>
<dbReference type="RefSeq" id="WP_290363975.1">
    <property type="nucleotide sequence ID" value="NZ_JAUFQU010000001.1"/>
</dbReference>
<gene>
    <name evidence="4" type="primary">deoC</name>
    <name evidence="4" type="ORF">QW060_13355</name>
</gene>
<dbReference type="EMBL" id="JAUFQU010000001">
    <property type="protein sequence ID" value="MDN3708092.1"/>
    <property type="molecule type" value="Genomic_DNA"/>
</dbReference>
<evidence type="ECO:0000313" key="5">
    <source>
        <dbReference type="Proteomes" id="UP001242368"/>
    </source>
</evidence>
<reference evidence="5" key="1">
    <citation type="journal article" date="2019" name="Int. J. Syst. Evol. Microbiol.">
        <title>The Global Catalogue of Microorganisms (GCM) 10K type strain sequencing project: providing services to taxonomists for standard genome sequencing and annotation.</title>
        <authorList>
            <consortium name="The Broad Institute Genomics Platform"/>
            <consortium name="The Broad Institute Genome Sequencing Center for Infectious Disease"/>
            <person name="Wu L."/>
            <person name="Ma J."/>
        </authorList>
    </citation>
    <scope>NUCLEOTIDE SEQUENCE [LARGE SCALE GENOMIC DNA]</scope>
    <source>
        <strain evidence="5">CECT 7184</strain>
    </source>
</reference>
<dbReference type="GO" id="GO:0004139">
    <property type="term" value="F:deoxyribose-phosphate aldolase activity"/>
    <property type="evidence" value="ECO:0007669"/>
    <property type="project" value="UniProtKB-EC"/>
</dbReference>
<dbReference type="InterPro" id="IPR013785">
    <property type="entry name" value="Aldolase_TIM"/>
</dbReference>
<evidence type="ECO:0000256" key="1">
    <source>
        <dbReference type="ARBA" id="ARBA00022490"/>
    </source>
</evidence>
<dbReference type="InterPro" id="IPR002915">
    <property type="entry name" value="DeoC/FbaB/LacD_aldolase"/>
</dbReference>
<evidence type="ECO:0000256" key="2">
    <source>
        <dbReference type="ARBA" id="ARBA00023270"/>
    </source>
</evidence>
<dbReference type="InterPro" id="IPR011343">
    <property type="entry name" value="DeoC"/>
</dbReference>
<dbReference type="Gene3D" id="3.20.20.70">
    <property type="entry name" value="Aldolase class I"/>
    <property type="match status" value="1"/>
</dbReference>
<dbReference type="EC" id="4.1.2.4" evidence="3"/>
<dbReference type="PANTHER" id="PTHR10889">
    <property type="entry name" value="DEOXYRIBOSE-PHOSPHATE ALDOLASE"/>
    <property type="match status" value="1"/>
</dbReference>
<keyword evidence="4" id="KW-0456">Lyase</keyword>
<comment type="caution">
    <text evidence="4">The sequence shown here is derived from an EMBL/GenBank/DDBJ whole genome shotgun (WGS) entry which is preliminary data.</text>
</comment>
<protein>
    <recommendedName>
        <fullName evidence="3">Deoxyribose-phosphate aldolase</fullName>
        <ecNumber evidence="3">4.1.2.4</ecNumber>
    </recommendedName>
</protein>
<organism evidence="4 5">
    <name type="scientific">Paenimyroides ceti</name>
    <dbReference type="NCBI Taxonomy" id="395087"/>
    <lineage>
        <taxon>Bacteria</taxon>
        <taxon>Pseudomonadati</taxon>
        <taxon>Bacteroidota</taxon>
        <taxon>Flavobacteriia</taxon>
        <taxon>Flavobacteriales</taxon>
        <taxon>Flavobacteriaceae</taxon>
        <taxon>Paenimyroides</taxon>
    </lineage>
</organism>
<keyword evidence="2" id="KW-0704">Schiff base</keyword>
<evidence type="ECO:0000256" key="3">
    <source>
        <dbReference type="NCBIfam" id="TIGR00126"/>
    </source>
</evidence>
<dbReference type="SMART" id="SM01133">
    <property type="entry name" value="DeoC"/>
    <property type="match status" value="1"/>
</dbReference>
<keyword evidence="5" id="KW-1185">Reference proteome</keyword>
<dbReference type="NCBIfam" id="TIGR00126">
    <property type="entry name" value="deoC"/>
    <property type="match status" value="1"/>
</dbReference>
<accession>A0ABT8CUA4</accession>
<proteinExistence type="predicted"/>
<dbReference type="Proteomes" id="UP001242368">
    <property type="component" value="Unassembled WGS sequence"/>
</dbReference>
<sequence>MTNLSKYIDATFLKTTANSDLSAKEVEKEVLSLIEESILEKYKLVMIPLEYVSTARKQISASVSKVLVGTVIDFPDGDGGMEKKRVEATKAIEDGADELDFVIDYKAFLRGETKKVKEEVVDLSEMVLEQGKTIKWIIETAALNVQQIVQLTALIKNCIVSNFEEDVYQRVFVKSSTGFYKTADGVPNGATIASVVLMLENATPLQVKASGGIKNYEDALKMIALGVKRIGTSSQKAILNQKIAENDY</sequence>
<dbReference type="PIRSF" id="PIRSF001357">
    <property type="entry name" value="DeoC"/>
    <property type="match status" value="1"/>
</dbReference>
<keyword evidence="1" id="KW-0963">Cytoplasm</keyword>
<dbReference type="SUPFAM" id="SSF51569">
    <property type="entry name" value="Aldolase"/>
    <property type="match status" value="1"/>
</dbReference>
<evidence type="ECO:0000313" key="4">
    <source>
        <dbReference type="EMBL" id="MDN3708092.1"/>
    </source>
</evidence>
<name>A0ABT8CUA4_9FLAO</name>